<comment type="caution">
    <text evidence="3">The sequence shown here is derived from an EMBL/GenBank/DDBJ whole genome shotgun (WGS) entry which is preliminary data.</text>
</comment>
<evidence type="ECO:0008006" key="5">
    <source>
        <dbReference type="Google" id="ProtNLM"/>
    </source>
</evidence>
<protein>
    <recommendedName>
        <fullName evidence="5">Lipoprotein</fullName>
    </recommendedName>
</protein>
<organism evidence="3 4">
    <name type="scientific">Blastomonas marina</name>
    <dbReference type="NCBI Taxonomy" id="1867408"/>
    <lineage>
        <taxon>Bacteria</taxon>
        <taxon>Pseudomonadati</taxon>
        <taxon>Pseudomonadota</taxon>
        <taxon>Alphaproteobacteria</taxon>
        <taxon>Sphingomonadales</taxon>
        <taxon>Sphingomonadaceae</taxon>
        <taxon>Blastomonas</taxon>
    </lineage>
</organism>
<keyword evidence="2" id="KW-0732">Signal</keyword>
<feature type="signal peptide" evidence="2">
    <location>
        <begin position="1"/>
        <end position="23"/>
    </location>
</feature>
<name>A0ABQ1F679_9SPHN</name>
<reference evidence="4" key="1">
    <citation type="journal article" date="2019" name="Int. J. Syst. Evol. Microbiol.">
        <title>The Global Catalogue of Microorganisms (GCM) 10K type strain sequencing project: providing services to taxonomists for standard genome sequencing and annotation.</title>
        <authorList>
            <consortium name="The Broad Institute Genomics Platform"/>
            <consortium name="The Broad Institute Genome Sequencing Center for Infectious Disease"/>
            <person name="Wu L."/>
            <person name="Ma J."/>
        </authorList>
    </citation>
    <scope>NUCLEOTIDE SEQUENCE [LARGE SCALE GENOMIC DNA]</scope>
    <source>
        <strain evidence="4">CGMCC 1.15297</strain>
    </source>
</reference>
<dbReference type="EMBL" id="BMID01000001">
    <property type="protein sequence ID" value="GGA00407.1"/>
    <property type="molecule type" value="Genomic_DNA"/>
</dbReference>
<evidence type="ECO:0000313" key="3">
    <source>
        <dbReference type="EMBL" id="GGA00407.1"/>
    </source>
</evidence>
<gene>
    <name evidence="3" type="ORF">GCM10010923_06270</name>
</gene>
<evidence type="ECO:0000256" key="1">
    <source>
        <dbReference type="SAM" id="MobiDB-lite"/>
    </source>
</evidence>
<proteinExistence type="predicted"/>
<keyword evidence="4" id="KW-1185">Reference proteome</keyword>
<dbReference type="Proteomes" id="UP000603317">
    <property type="component" value="Unassembled WGS sequence"/>
</dbReference>
<dbReference type="RefSeq" id="WP_188641317.1">
    <property type="nucleotide sequence ID" value="NZ_BMID01000001.1"/>
</dbReference>
<dbReference type="PROSITE" id="PS51257">
    <property type="entry name" value="PROKAR_LIPOPROTEIN"/>
    <property type="match status" value="1"/>
</dbReference>
<sequence>MRARFLFAAPLLTLAACSGGEDAADENAEMDPATAGALGEDIMVDPDRLDQSGADGALAGGDPASSAVPMDDETREQVNRAREEARQLVGGRINQAPAPGDALTRTMIAAAQAIQRGNSGVDCSQGADYSAAWADRMPEPFTVYPRGAVLEAAGNDDEGCALRVTTFTTAVPQQEVVNFYHTRARNAGFSADLMEKDGETVIGGRKGDAAYYIAVGRQADGRTKVELLARAGS</sequence>
<evidence type="ECO:0000256" key="2">
    <source>
        <dbReference type="SAM" id="SignalP"/>
    </source>
</evidence>
<feature type="compositionally biased region" description="Low complexity" evidence="1">
    <location>
        <begin position="51"/>
        <end position="67"/>
    </location>
</feature>
<feature type="chain" id="PRO_5045868433" description="Lipoprotein" evidence="2">
    <location>
        <begin position="24"/>
        <end position="233"/>
    </location>
</feature>
<evidence type="ECO:0000313" key="4">
    <source>
        <dbReference type="Proteomes" id="UP000603317"/>
    </source>
</evidence>
<feature type="region of interest" description="Disordered" evidence="1">
    <location>
        <begin position="46"/>
        <end position="74"/>
    </location>
</feature>
<accession>A0ABQ1F679</accession>